<evidence type="ECO:0000256" key="1">
    <source>
        <dbReference type="SAM" id="Phobius"/>
    </source>
</evidence>
<feature type="transmembrane region" description="Helical" evidence="1">
    <location>
        <begin position="6"/>
        <end position="30"/>
    </location>
</feature>
<gene>
    <name evidence="2" type="ORF">CRE_26536</name>
</gene>
<keyword evidence="1" id="KW-0812">Transmembrane</keyword>
<protein>
    <submittedName>
        <fullName evidence="2">Uncharacterized protein</fullName>
    </submittedName>
</protein>
<feature type="transmembrane region" description="Helical" evidence="1">
    <location>
        <begin position="93"/>
        <end position="115"/>
    </location>
</feature>
<sequence length="240" mass="28270">MAYIPLLLFAVFFYPGVFVFAVVLENAAYVQKERNSERQKEKESFGLLTPSMTTILEDRSIYERNLFSLILVEYSKLLVTDEIKFLRTCNMHLTYSTLVNVILELTALAYSFFLLTVDRFYTYPLMQIILNFVIRCNNGYCQNSSRFFGPADVIGSMTLDIILDSVDWTNYEGIFINFLFFKPCPLVFTLFPLVLAVLQVFATEKHNHVYKSERLMRKHIRERYIRELHFHHFNNDLLNS</sequence>
<keyword evidence="1" id="KW-0472">Membrane</keyword>
<reference evidence="2" key="1">
    <citation type="submission" date="2007-07" db="EMBL/GenBank/DDBJ databases">
        <title>PCAP assembly of the Caenorhabditis remanei genome.</title>
        <authorList>
            <consortium name="The Caenorhabditis remanei Sequencing Consortium"/>
            <person name="Wilson R.K."/>
        </authorList>
    </citation>
    <scope>NUCLEOTIDE SEQUENCE [LARGE SCALE GENOMIC DNA]</scope>
    <source>
        <strain evidence="2">PB4641</strain>
    </source>
</reference>
<dbReference type="OrthoDB" id="5875044at2759"/>
<dbReference type="HOGENOM" id="CLU_1157345_0_0_1"/>
<keyword evidence="1" id="KW-1133">Transmembrane helix</keyword>
<dbReference type="InParanoid" id="E3LR41"/>
<evidence type="ECO:0000313" key="3">
    <source>
        <dbReference type="Proteomes" id="UP000008281"/>
    </source>
</evidence>
<keyword evidence="3" id="KW-1185">Reference proteome</keyword>
<evidence type="ECO:0000313" key="2">
    <source>
        <dbReference type="EMBL" id="EFP07513.1"/>
    </source>
</evidence>
<accession>E3LR41</accession>
<proteinExistence type="predicted"/>
<dbReference type="EMBL" id="DS268413">
    <property type="protein sequence ID" value="EFP07513.1"/>
    <property type="molecule type" value="Genomic_DNA"/>
</dbReference>
<dbReference type="OMA" id="KHIRERY"/>
<organism evidence="3">
    <name type="scientific">Caenorhabditis remanei</name>
    <name type="common">Caenorhabditis vulgaris</name>
    <dbReference type="NCBI Taxonomy" id="31234"/>
    <lineage>
        <taxon>Eukaryota</taxon>
        <taxon>Metazoa</taxon>
        <taxon>Ecdysozoa</taxon>
        <taxon>Nematoda</taxon>
        <taxon>Chromadorea</taxon>
        <taxon>Rhabditida</taxon>
        <taxon>Rhabditina</taxon>
        <taxon>Rhabditomorpha</taxon>
        <taxon>Rhabditoidea</taxon>
        <taxon>Rhabditidae</taxon>
        <taxon>Peloderinae</taxon>
        <taxon>Caenorhabditis</taxon>
    </lineage>
</organism>
<feature type="transmembrane region" description="Helical" evidence="1">
    <location>
        <begin position="174"/>
        <end position="202"/>
    </location>
</feature>
<dbReference type="AlphaFoldDB" id="E3LR41"/>
<dbReference type="Proteomes" id="UP000008281">
    <property type="component" value="Unassembled WGS sequence"/>
</dbReference>
<dbReference type="FunCoup" id="E3LR41">
    <property type="interactions" value="434"/>
</dbReference>
<name>E3LR41_CAERE</name>